<organism evidence="1 2">
    <name type="scientific">Clonorchis sinensis</name>
    <name type="common">Chinese liver fluke</name>
    <dbReference type="NCBI Taxonomy" id="79923"/>
    <lineage>
        <taxon>Eukaryota</taxon>
        <taxon>Metazoa</taxon>
        <taxon>Spiralia</taxon>
        <taxon>Lophotrochozoa</taxon>
        <taxon>Platyhelminthes</taxon>
        <taxon>Trematoda</taxon>
        <taxon>Digenea</taxon>
        <taxon>Opisthorchiida</taxon>
        <taxon>Opisthorchiata</taxon>
        <taxon>Opisthorchiidae</taxon>
        <taxon>Clonorchis</taxon>
    </lineage>
</organism>
<proteinExistence type="predicted"/>
<evidence type="ECO:0000313" key="1">
    <source>
        <dbReference type="EMBL" id="KAG5441632.1"/>
    </source>
</evidence>
<name>A0A3R7FMC6_CLOSI</name>
<comment type="caution">
    <text evidence="1">The sequence shown here is derived from an EMBL/GenBank/DDBJ whole genome shotgun (WGS) entry which is preliminary data.</text>
</comment>
<evidence type="ECO:0000313" key="2">
    <source>
        <dbReference type="Proteomes" id="UP000286415"/>
    </source>
</evidence>
<gene>
    <name evidence="1" type="ORF">CSKR_105838</name>
</gene>
<protein>
    <submittedName>
        <fullName evidence="1">Uncharacterized protein</fullName>
    </submittedName>
</protein>
<reference evidence="1 2" key="1">
    <citation type="journal article" date="2018" name="Biotechnol. Adv.">
        <title>Improved genomic resources and new bioinformatic workflow for the carcinogenic parasite Clonorchis sinensis: Biotechnological implications.</title>
        <authorList>
            <person name="Wang D."/>
            <person name="Korhonen P.K."/>
            <person name="Gasser R.B."/>
            <person name="Young N.D."/>
        </authorList>
    </citation>
    <scope>NUCLEOTIDE SEQUENCE [LARGE SCALE GENOMIC DNA]</scope>
    <source>
        <strain evidence="1">Cs-k2</strain>
    </source>
</reference>
<sequence length="110" mass="12651">MPPEGNTRTGILPSCLSLDRRVWVRTTDLLRWGEMARYLEREFTDWKFGGSSPTSASRLLLSRLEHPGSNPFHVLPSEDMAARHRKCVTSERLSESTQICLKNHQSRTLR</sequence>
<reference evidence="1 2" key="2">
    <citation type="journal article" date="2021" name="Genomics">
        <title>High-quality reference genome for Clonorchis sinensis.</title>
        <authorList>
            <person name="Young N.D."/>
            <person name="Stroehlein A.J."/>
            <person name="Kinkar L."/>
            <person name="Wang T."/>
            <person name="Sohn W.M."/>
            <person name="Chang B.C.H."/>
            <person name="Kaur P."/>
            <person name="Weisz D."/>
            <person name="Dudchenko O."/>
            <person name="Aiden E.L."/>
            <person name="Korhonen P.K."/>
            <person name="Gasser R.B."/>
        </authorList>
    </citation>
    <scope>NUCLEOTIDE SEQUENCE [LARGE SCALE GENOMIC DNA]</scope>
    <source>
        <strain evidence="1">Cs-k2</strain>
    </source>
</reference>
<dbReference type="AlphaFoldDB" id="A0A3R7FMC6"/>
<dbReference type="OrthoDB" id="734129at2759"/>
<dbReference type="InParanoid" id="A0A3R7FMC6"/>
<keyword evidence="2" id="KW-1185">Reference proteome</keyword>
<accession>A0A3R7FMC6</accession>
<dbReference type="Proteomes" id="UP000286415">
    <property type="component" value="Unassembled WGS sequence"/>
</dbReference>
<dbReference type="EMBL" id="NIRI02000077">
    <property type="protein sequence ID" value="KAG5441632.1"/>
    <property type="molecule type" value="Genomic_DNA"/>
</dbReference>